<reference evidence="2" key="1">
    <citation type="submission" date="2022-10" db="EMBL/GenBank/DDBJ databases">
        <title>The complete genomes of actinobacterial strains from the NBC collection.</title>
        <authorList>
            <person name="Joergensen T.S."/>
            <person name="Alvarez Arevalo M."/>
            <person name="Sterndorff E.B."/>
            <person name="Faurdal D."/>
            <person name="Vuksanovic O."/>
            <person name="Mourched A.-S."/>
            <person name="Charusanti P."/>
            <person name="Shaw S."/>
            <person name="Blin K."/>
            <person name="Weber T."/>
        </authorList>
    </citation>
    <scope>NUCLEOTIDE SEQUENCE [LARGE SCALE GENOMIC DNA]</scope>
    <source>
        <strain evidence="2">NBC 01686</strain>
        <plasmid evidence="2">unnamed1</plasmid>
    </source>
</reference>
<sequence>MLVDADERGSRMRRNKPLVKQRKRGTQERRRRAYRFNDRSAAHWALAVPQAFVGVRETVLDMTGAVPAGDGVNVPEDPHCGGALRWRLDRDGQSVFVYRIHLWGGRYRTEDPETYGRRVAERFRTAIPTSPDVYHVFTAERDGCTRGPKCPLTRYFYSDADIEVPHHRPDRCPMSVLADGLPWRLVGRVVPDGRHIY</sequence>
<proteinExistence type="predicted"/>
<feature type="compositionally biased region" description="Basic and acidic residues" evidence="1">
    <location>
        <begin position="1"/>
        <end position="10"/>
    </location>
</feature>
<feature type="region of interest" description="Disordered" evidence="1">
    <location>
        <begin position="1"/>
        <end position="31"/>
    </location>
</feature>
<geneLocation type="plasmid" evidence="2">
    <name>unnamed1</name>
</geneLocation>
<gene>
    <name evidence="2" type="ORF">OIE82_34965</name>
</gene>
<keyword evidence="2" id="KW-0614">Plasmid</keyword>
<name>A0ABZ1YJ35_9ACTN</name>
<protein>
    <submittedName>
        <fullName evidence="2">Uncharacterized protein</fullName>
    </submittedName>
</protein>
<accession>A0ABZ1YJ35</accession>
<dbReference type="RefSeq" id="WP_395759915.1">
    <property type="nucleotide sequence ID" value="NZ_CP109208.1"/>
</dbReference>
<organism evidence="2">
    <name type="scientific">Streptomyces althioticus</name>
    <dbReference type="NCBI Taxonomy" id="83380"/>
    <lineage>
        <taxon>Bacteria</taxon>
        <taxon>Bacillati</taxon>
        <taxon>Actinomycetota</taxon>
        <taxon>Actinomycetes</taxon>
        <taxon>Kitasatosporales</taxon>
        <taxon>Streptomycetaceae</taxon>
        <taxon>Streptomyces</taxon>
        <taxon>Streptomyces althioticus group</taxon>
    </lineage>
</organism>
<feature type="compositionally biased region" description="Basic residues" evidence="1">
    <location>
        <begin position="11"/>
        <end position="31"/>
    </location>
</feature>
<evidence type="ECO:0000313" key="2">
    <source>
        <dbReference type="EMBL" id="WUU58381.1"/>
    </source>
</evidence>
<dbReference type="EMBL" id="CP109208">
    <property type="protein sequence ID" value="WUU58381.1"/>
    <property type="molecule type" value="Genomic_DNA"/>
</dbReference>
<evidence type="ECO:0000256" key="1">
    <source>
        <dbReference type="SAM" id="MobiDB-lite"/>
    </source>
</evidence>